<dbReference type="PANTHER" id="PTHR14939:SF5">
    <property type="entry name" value="F-BOX ONLY PROTEIN 22"/>
    <property type="match status" value="1"/>
</dbReference>
<sequence>MANKNRSSPSPTTPKLMETNGFSLMNEDLLRNILSRLPATSFASAATVSKTWNAACCHILSRPKLSSAISLKPLPLVALQEVFDKVMSEPIRPHFAIASVGPGFEIKDVLQFMVEKVGSRTPIIVSSVKGILGRDALSHEFREVKWIDGNIDEVPVNTGIVLTVGFVPGLKVDVIPLLRQRKAPQGSMTDKFVQDIKSYTSSMSGCTSPQAIIMIGDGSVDQKPILEKLDYAMSMETIIVGDERGQFVYRSSDVSRNVSTNKKHSPDAVALVFARDRNKACGIGNIEFHFALSKGVSAIGPRLKAASVRVQDSYTVTWLTARREGQQEILDGQQMLEDIDNEVCQCASVYIRKHELYRNI</sequence>
<comment type="caution">
    <text evidence="2">The sequence shown here is derived from an EMBL/GenBank/DDBJ whole genome shotgun (WGS) entry which is preliminary data.</text>
</comment>
<name>A0ABR0R4Y6_GOSAR</name>
<dbReference type="InterPro" id="IPR036047">
    <property type="entry name" value="F-box-like_dom_sf"/>
</dbReference>
<evidence type="ECO:0000259" key="1">
    <source>
        <dbReference type="SMART" id="SM00256"/>
    </source>
</evidence>
<dbReference type="SMART" id="SM00256">
    <property type="entry name" value="FBOX"/>
    <property type="match status" value="1"/>
</dbReference>
<organism evidence="2 3">
    <name type="scientific">Gossypium arboreum</name>
    <name type="common">Tree cotton</name>
    <name type="synonym">Gossypium nanking</name>
    <dbReference type="NCBI Taxonomy" id="29729"/>
    <lineage>
        <taxon>Eukaryota</taxon>
        <taxon>Viridiplantae</taxon>
        <taxon>Streptophyta</taxon>
        <taxon>Embryophyta</taxon>
        <taxon>Tracheophyta</taxon>
        <taxon>Spermatophyta</taxon>
        <taxon>Magnoliopsida</taxon>
        <taxon>eudicotyledons</taxon>
        <taxon>Gunneridae</taxon>
        <taxon>Pentapetalae</taxon>
        <taxon>rosids</taxon>
        <taxon>malvids</taxon>
        <taxon>Malvales</taxon>
        <taxon>Malvaceae</taxon>
        <taxon>Malvoideae</taxon>
        <taxon>Gossypium</taxon>
    </lineage>
</organism>
<gene>
    <name evidence="2" type="ORF">PVK06_002868</name>
</gene>
<dbReference type="InterPro" id="IPR001810">
    <property type="entry name" value="F-box_dom"/>
</dbReference>
<dbReference type="SUPFAM" id="SSF81383">
    <property type="entry name" value="F-box domain"/>
    <property type="match status" value="1"/>
</dbReference>
<feature type="domain" description="F-box" evidence="1">
    <location>
        <begin position="25"/>
        <end position="65"/>
    </location>
</feature>
<evidence type="ECO:0000313" key="3">
    <source>
        <dbReference type="Proteomes" id="UP001358586"/>
    </source>
</evidence>
<dbReference type="EMBL" id="JARKNE010000001">
    <property type="protein sequence ID" value="KAK5846575.1"/>
    <property type="molecule type" value="Genomic_DNA"/>
</dbReference>
<keyword evidence="3" id="KW-1185">Reference proteome</keyword>
<dbReference type="Proteomes" id="UP001358586">
    <property type="component" value="Chromosome 1"/>
</dbReference>
<accession>A0ABR0R4Y6</accession>
<protein>
    <recommendedName>
        <fullName evidence="1">F-box domain-containing protein</fullName>
    </recommendedName>
</protein>
<proteinExistence type="predicted"/>
<dbReference type="Pfam" id="PF00646">
    <property type="entry name" value="F-box"/>
    <property type="match status" value="1"/>
</dbReference>
<evidence type="ECO:0000313" key="2">
    <source>
        <dbReference type="EMBL" id="KAK5846575.1"/>
    </source>
</evidence>
<dbReference type="PANTHER" id="PTHR14939">
    <property type="entry name" value="F-BOX ONLY PROTEIN 22"/>
    <property type="match status" value="1"/>
</dbReference>
<reference evidence="2 3" key="1">
    <citation type="submission" date="2023-03" db="EMBL/GenBank/DDBJ databases">
        <title>WGS of Gossypium arboreum.</title>
        <authorList>
            <person name="Yu D."/>
        </authorList>
    </citation>
    <scope>NUCLEOTIDE SEQUENCE [LARGE SCALE GENOMIC DNA]</scope>
    <source>
        <tissue evidence="2">Leaf</tissue>
    </source>
</reference>